<keyword evidence="7" id="KW-1185">Reference proteome</keyword>
<accession>A0A4R9JUH9</accession>
<keyword evidence="2" id="KW-0813">Transport</keyword>
<dbReference type="CDD" id="cd03257">
    <property type="entry name" value="ABC_NikE_OppD_transporters"/>
    <property type="match status" value="1"/>
</dbReference>
<dbReference type="InterPro" id="IPR003593">
    <property type="entry name" value="AAA+_ATPase"/>
</dbReference>
<proteinExistence type="inferred from homology"/>
<gene>
    <name evidence="6" type="ORF">EHQ58_17685</name>
</gene>
<dbReference type="SMART" id="SM00382">
    <property type="entry name" value="AAA"/>
    <property type="match status" value="1"/>
</dbReference>
<dbReference type="PROSITE" id="PS50893">
    <property type="entry name" value="ABC_TRANSPORTER_2"/>
    <property type="match status" value="1"/>
</dbReference>
<feature type="domain" description="ABC transporter" evidence="5">
    <location>
        <begin position="4"/>
        <end position="252"/>
    </location>
</feature>
<dbReference type="Pfam" id="PF00005">
    <property type="entry name" value="ABC_tran"/>
    <property type="match status" value="1"/>
</dbReference>
<dbReference type="Pfam" id="PF08352">
    <property type="entry name" value="oligo_HPY"/>
    <property type="match status" value="1"/>
</dbReference>
<dbReference type="GO" id="GO:0016887">
    <property type="term" value="F:ATP hydrolysis activity"/>
    <property type="evidence" value="ECO:0007669"/>
    <property type="project" value="InterPro"/>
</dbReference>
<dbReference type="GO" id="GO:0055085">
    <property type="term" value="P:transmembrane transport"/>
    <property type="evidence" value="ECO:0007669"/>
    <property type="project" value="UniProtKB-ARBA"/>
</dbReference>
<dbReference type="Proteomes" id="UP000297693">
    <property type="component" value="Unassembled WGS sequence"/>
</dbReference>
<sequence length="319" mass="35652">MLELNDLNVCYSNKKFFSFQSVELKAVEDVSFQIPKGSILGLVGESGCGKSTLGRAILQLVPIKSGTISYDGQNIHDLKALDQMNLRKKIQVVFQDPYSSLNPRLTIGEIITEGLLVHNKKLTRSERTELARSSLLQVNLPDSILSRYPHEFSGGQRQRIAIARALILNPELVICDEAVSALDISTQAQVINTLLDLRDKLNLSYLFISHDLNIVNHISDSIAVMYLGKIVEIGTKKKIMEQPAHPYTKALFSASFELKNRNRTTRPLVGEIPSISKKPSGCYFHTRCPIAKDICKIENPIVKSMDAERKVACHFPMMT</sequence>
<organism evidence="6 7">
    <name type="scientific">Leptospira ognonensis</name>
    <dbReference type="NCBI Taxonomy" id="2484945"/>
    <lineage>
        <taxon>Bacteria</taxon>
        <taxon>Pseudomonadati</taxon>
        <taxon>Spirochaetota</taxon>
        <taxon>Spirochaetia</taxon>
        <taxon>Leptospirales</taxon>
        <taxon>Leptospiraceae</taxon>
        <taxon>Leptospira</taxon>
    </lineage>
</organism>
<dbReference type="InterPro" id="IPR003439">
    <property type="entry name" value="ABC_transporter-like_ATP-bd"/>
</dbReference>
<dbReference type="PROSITE" id="PS00211">
    <property type="entry name" value="ABC_TRANSPORTER_1"/>
    <property type="match status" value="1"/>
</dbReference>
<dbReference type="PANTHER" id="PTHR43776">
    <property type="entry name" value="TRANSPORT ATP-BINDING PROTEIN"/>
    <property type="match status" value="1"/>
</dbReference>
<dbReference type="EMBL" id="RQGD01000046">
    <property type="protein sequence ID" value="TGL56452.1"/>
    <property type="molecule type" value="Genomic_DNA"/>
</dbReference>
<keyword evidence="3" id="KW-0547">Nucleotide-binding</keyword>
<comment type="caution">
    <text evidence="6">The sequence shown here is derived from an EMBL/GenBank/DDBJ whole genome shotgun (WGS) entry which is preliminary data.</text>
</comment>
<evidence type="ECO:0000256" key="3">
    <source>
        <dbReference type="ARBA" id="ARBA00022741"/>
    </source>
</evidence>
<evidence type="ECO:0000256" key="1">
    <source>
        <dbReference type="ARBA" id="ARBA00005417"/>
    </source>
</evidence>
<keyword evidence="4 6" id="KW-0067">ATP-binding</keyword>
<dbReference type="NCBIfam" id="TIGR01727">
    <property type="entry name" value="oligo_HPY"/>
    <property type="match status" value="1"/>
</dbReference>
<evidence type="ECO:0000256" key="4">
    <source>
        <dbReference type="ARBA" id="ARBA00022840"/>
    </source>
</evidence>
<dbReference type="InterPro" id="IPR050319">
    <property type="entry name" value="ABC_transp_ATP-bind"/>
</dbReference>
<dbReference type="AlphaFoldDB" id="A0A4R9JUH9"/>
<dbReference type="OrthoDB" id="337094at2"/>
<dbReference type="FunFam" id="3.40.50.300:FF:000016">
    <property type="entry name" value="Oligopeptide ABC transporter ATP-binding component"/>
    <property type="match status" value="1"/>
</dbReference>
<evidence type="ECO:0000313" key="6">
    <source>
        <dbReference type="EMBL" id="TGL56452.1"/>
    </source>
</evidence>
<reference evidence="6" key="1">
    <citation type="journal article" date="2019" name="PLoS Negl. Trop. Dis.">
        <title>Revisiting the worldwide diversity of Leptospira species in the environment.</title>
        <authorList>
            <person name="Vincent A.T."/>
            <person name="Schiettekatte O."/>
            <person name="Bourhy P."/>
            <person name="Veyrier F.J."/>
            <person name="Picardeau M."/>
        </authorList>
    </citation>
    <scope>NUCLEOTIDE SEQUENCE [LARGE SCALE GENOMIC DNA]</scope>
    <source>
        <strain evidence="6">201702476</strain>
    </source>
</reference>
<comment type="similarity">
    <text evidence="1">Belongs to the ABC transporter superfamily.</text>
</comment>
<dbReference type="RefSeq" id="WP_135625364.1">
    <property type="nucleotide sequence ID" value="NZ_RQGD01000046.1"/>
</dbReference>
<dbReference type="GO" id="GO:0015833">
    <property type="term" value="P:peptide transport"/>
    <property type="evidence" value="ECO:0007669"/>
    <property type="project" value="InterPro"/>
</dbReference>
<evidence type="ECO:0000313" key="7">
    <source>
        <dbReference type="Proteomes" id="UP000297693"/>
    </source>
</evidence>
<dbReference type="GO" id="GO:0005524">
    <property type="term" value="F:ATP binding"/>
    <property type="evidence" value="ECO:0007669"/>
    <property type="project" value="UniProtKB-KW"/>
</dbReference>
<dbReference type="PANTHER" id="PTHR43776:SF7">
    <property type="entry name" value="D,D-DIPEPTIDE TRANSPORT ATP-BINDING PROTEIN DDPF-RELATED"/>
    <property type="match status" value="1"/>
</dbReference>
<evidence type="ECO:0000256" key="2">
    <source>
        <dbReference type="ARBA" id="ARBA00022448"/>
    </source>
</evidence>
<dbReference type="SUPFAM" id="SSF52540">
    <property type="entry name" value="P-loop containing nucleoside triphosphate hydrolases"/>
    <property type="match status" value="1"/>
</dbReference>
<dbReference type="Gene3D" id="3.40.50.300">
    <property type="entry name" value="P-loop containing nucleotide triphosphate hydrolases"/>
    <property type="match status" value="1"/>
</dbReference>
<dbReference type="InterPro" id="IPR027417">
    <property type="entry name" value="P-loop_NTPase"/>
</dbReference>
<dbReference type="InterPro" id="IPR013563">
    <property type="entry name" value="Oligopep_ABC_C"/>
</dbReference>
<protein>
    <submittedName>
        <fullName evidence="6">ATP-binding cassette domain-containing protein</fullName>
    </submittedName>
</protein>
<name>A0A4R9JUH9_9LEPT</name>
<evidence type="ECO:0000259" key="5">
    <source>
        <dbReference type="PROSITE" id="PS50893"/>
    </source>
</evidence>
<dbReference type="InterPro" id="IPR017871">
    <property type="entry name" value="ABC_transporter-like_CS"/>
</dbReference>